<dbReference type="Gene3D" id="2.160.10.10">
    <property type="entry name" value="Hexapeptide repeat proteins"/>
    <property type="match status" value="1"/>
</dbReference>
<keyword evidence="2" id="KW-1185">Reference proteome</keyword>
<dbReference type="Pfam" id="PF00132">
    <property type="entry name" value="Hexapep"/>
    <property type="match status" value="1"/>
</dbReference>
<name>A0ABT3KR86_9BURK</name>
<dbReference type="PANTHER" id="PTHR13061:SF29">
    <property type="entry name" value="GAMMA CARBONIC ANHYDRASE-LIKE 1, MITOCHONDRIAL-RELATED"/>
    <property type="match status" value="1"/>
</dbReference>
<dbReference type="EMBL" id="QZCW01000001">
    <property type="protein sequence ID" value="MCW5320315.1"/>
    <property type="molecule type" value="Genomic_DNA"/>
</dbReference>
<evidence type="ECO:0000313" key="1">
    <source>
        <dbReference type="EMBL" id="MCW5320315.1"/>
    </source>
</evidence>
<evidence type="ECO:0000313" key="2">
    <source>
        <dbReference type="Proteomes" id="UP001208935"/>
    </source>
</evidence>
<protein>
    <submittedName>
        <fullName evidence="1">Gamma carbonic anhydrase family protein</fullName>
    </submittedName>
</protein>
<accession>A0ABT3KR86</accession>
<organism evidence="1 2">
    <name type="scientific">Verminephrobacter aporrectodeae subsp. tuberculatae</name>
    <dbReference type="NCBI Taxonomy" id="1110392"/>
    <lineage>
        <taxon>Bacteria</taxon>
        <taxon>Pseudomonadati</taxon>
        <taxon>Pseudomonadota</taxon>
        <taxon>Betaproteobacteria</taxon>
        <taxon>Burkholderiales</taxon>
        <taxon>Comamonadaceae</taxon>
        <taxon>Verminephrobacter</taxon>
    </lineage>
</organism>
<sequence length="174" mass="18082">MAIYELDGVAPQLAASAWVAESAQVLGRVFLGEDSSVWFGAVIRGDSGDIRIGAGSNVQDASVLHADADRPLRVGARVTLGHRVMLHGCSIGDGSLIGIGAVVLNGAKIGRDCLVGAGALVTEGKEFADGSLILGSPARAVRTLAPEQIVVLRQSAQHYVDNARRFRSGLRKIG</sequence>
<dbReference type="CDD" id="cd04645">
    <property type="entry name" value="LbH_gamma_CA_like"/>
    <property type="match status" value="1"/>
</dbReference>
<dbReference type="InterPro" id="IPR011004">
    <property type="entry name" value="Trimer_LpxA-like_sf"/>
</dbReference>
<reference evidence="2" key="1">
    <citation type="submission" date="2023-07" db="EMBL/GenBank/DDBJ databases">
        <title>Verminephrobacter genomes.</title>
        <authorList>
            <person name="Lund M.B."/>
        </authorList>
    </citation>
    <scope>NUCLEOTIDE SEQUENCE [LARGE SCALE GENOMIC DNA]</scope>
    <source>
        <strain evidence="2">AtM5-05</strain>
    </source>
</reference>
<dbReference type="InterPro" id="IPR047324">
    <property type="entry name" value="LbH_gamma_CA-like"/>
</dbReference>
<dbReference type="PANTHER" id="PTHR13061">
    <property type="entry name" value="DYNACTIN SUBUNIT P25"/>
    <property type="match status" value="1"/>
</dbReference>
<dbReference type="InterPro" id="IPR001451">
    <property type="entry name" value="Hexapep"/>
</dbReference>
<gene>
    <name evidence="1" type="ORF">D5039_03695</name>
</gene>
<dbReference type="RefSeq" id="WP_265281104.1">
    <property type="nucleotide sequence ID" value="NZ_QZCW01000001.1"/>
</dbReference>
<dbReference type="InterPro" id="IPR050484">
    <property type="entry name" value="Transf_Hexapept/Carb_Anhydrase"/>
</dbReference>
<comment type="caution">
    <text evidence="1">The sequence shown here is derived from an EMBL/GenBank/DDBJ whole genome shotgun (WGS) entry which is preliminary data.</text>
</comment>
<dbReference type="Proteomes" id="UP001208935">
    <property type="component" value="Unassembled WGS sequence"/>
</dbReference>
<proteinExistence type="predicted"/>
<dbReference type="SUPFAM" id="SSF51161">
    <property type="entry name" value="Trimeric LpxA-like enzymes"/>
    <property type="match status" value="1"/>
</dbReference>